<organism evidence="1 2">
    <name type="scientific">Actinophytocola xinjiangensis</name>
    <dbReference type="NCBI Taxonomy" id="485602"/>
    <lineage>
        <taxon>Bacteria</taxon>
        <taxon>Bacillati</taxon>
        <taxon>Actinomycetota</taxon>
        <taxon>Actinomycetes</taxon>
        <taxon>Pseudonocardiales</taxon>
        <taxon>Pseudonocardiaceae</taxon>
    </lineage>
</organism>
<reference evidence="1 2" key="1">
    <citation type="submission" date="2016-12" db="EMBL/GenBank/DDBJ databases">
        <title>The draft genome sequence of Actinophytocola xinjiangensis.</title>
        <authorList>
            <person name="Wang W."/>
            <person name="Yuan L."/>
        </authorList>
    </citation>
    <scope>NUCLEOTIDE SEQUENCE [LARGE SCALE GENOMIC DNA]</scope>
    <source>
        <strain evidence="1 2">CGMCC 4.4663</strain>
    </source>
</reference>
<dbReference type="EMBL" id="MSIF01000031">
    <property type="protein sequence ID" value="OLF05243.1"/>
    <property type="molecule type" value="Genomic_DNA"/>
</dbReference>
<dbReference type="Pfam" id="PF14433">
    <property type="entry name" value="SUKH-3"/>
    <property type="match status" value="1"/>
</dbReference>
<dbReference type="AlphaFoldDB" id="A0A7Z0WE51"/>
<dbReference type="InterPro" id="IPR025850">
    <property type="entry name" value="SUKH-3"/>
</dbReference>
<comment type="caution">
    <text evidence="1">The sequence shown here is derived from an EMBL/GenBank/DDBJ whole genome shotgun (WGS) entry which is preliminary data.</text>
</comment>
<evidence type="ECO:0000313" key="2">
    <source>
        <dbReference type="Proteomes" id="UP000185696"/>
    </source>
</evidence>
<proteinExistence type="predicted"/>
<dbReference type="RefSeq" id="WP_075137731.1">
    <property type="nucleotide sequence ID" value="NZ_MSIF01000031.1"/>
</dbReference>
<sequence length="144" mass="16443">MNKLSATQYLERSGWFPGRRVEIDRDLKAFRDEECETFDQVTEFLREFSGLTIGFMRYGSPDELWFAADRACESVSLAWAEDYSQRVGVAMLPVGAAYREYLTILIDENGAFYGGFDDEFGSLGVGVLEMVDNIVQNRGFIDRF</sequence>
<evidence type="ECO:0008006" key="3">
    <source>
        <dbReference type="Google" id="ProtNLM"/>
    </source>
</evidence>
<gene>
    <name evidence="1" type="ORF">BLA60_36925</name>
</gene>
<protein>
    <recommendedName>
        <fullName evidence="3">SUKH-3 immunity protein of toxin-antitoxin system</fullName>
    </recommendedName>
</protein>
<evidence type="ECO:0000313" key="1">
    <source>
        <dbReference type="EMBL" id="OLF05243.1"/>
    </source>
</evidence>
<name>A0A7Z0WE51_9PSEU</name>
<accession>A0A7Z0WE51</accession>
<dbReference type="Proteomes" id="UP000185696">
    <property type="component" value="Unassembled WGS sequence"/>
</dbReference>
<keyword evidence="2" id="KW-1185">Reference proteome</keyword>